<name>A0ABX7QP62_9GAMM</name>
<accession>A0ABX7QP62</accession>
<feature type="chain" id="PRO_5047388197" evidence="8">
    <location>
        <begin position="22"/>
        <end position="715"/>
    </location>
</feature>
<proteinExistence type="inferred from homology"/>
<evidence type="ECO:0000256" key="7">
    <source>
        <dbReference type="SAM" id="Phobius"/>
    </source>
</evidence>
<protein>
    <submittedName>
        <fullName evidence="9">Tetratricopeptide repeat protein</fullName>
    </submittedName>
</protein>
<evidence type="ECO:0000256" key="6">
    <source>
        <dbReference type="PROSITE-ProRule" id="PRU00339"/>
    </source>
</evidence>
<dbReference type="PANTHER" id="PTHR46630:SF1">
    <property type="entry name" value="TETRATRICOPEPTIDE REPEAT PROTEIN 29"/>
    <property type="match status" value="1"/>
</dbReference>
<dbReference type="InterPro" id="IPR011990">
    <property type="entry name" value="TPR-like_helical_dom_sf"/>
</dbReference>
<reference evidence="9 10" key="1">
    <citation type="submission" date="2021-03" db="EMBL/GenBank/DDBJ databases">
        <title>Novel species identification of genus Shewanella.</title>
        <authorList>
            <person name="Liu G."/>
            <person name="Zhang Q."/>
        </authorList>
    </citation>
    <scope>NUCLEOTIDE SEQUENCE [LARGE SCALE GENOMIC DNA]</scope>
    <source>
        <strain evidence="9 10">FJAT-51800</strain>
    </source>
</reference>
<keyword evidence="7" id="KW-0472">Membrane</keyword>
<keyword evidence="4 6" id="KW-0802">TPR repeat</keyword>
<dbReference type="PROSITE" id="PS50005">
    <property type="entry name" value="TPR"/>
    <property type="match status" value="3"/>
</dbReference>
<evidence type="ECO:0000256" key="8">
    <source>
        <dbReference type="SAM" id="SignalP"/>
    </source>
</evidence>
<evidence type="ECO:0000313" key="9">
    <source>
        <dbReference type="EMBL" id="QSX32525.1"/>
    </source>
</evidence>
<dbReference type="PANTHER" id="PTHR46630">
    <property type="entry name" value="TETRATRICOPEPTIDE REPEAT PROTEIN 29"/>
    <property type="match status" value="1"/>
</dbReference>
<dbReference type="Gene3D" id="1.25.40.10">
    <property type="entry name" value="Tetratricopeptide repeat domain"/>
    <property type="match status" value="2"/>
</dbReference>
<keyword evidence="10" id="KW-1185">Reference proteome</keyword>
<comment type="similarity">
    <text evidence="5">Belongs to the Rap family.</text>
</comment>
<dbReference type="Proteomes" id="UP000662770">
    <property type="component" value="Chromosome"/>
</dbReference>
<evidence type="ECO:0000313" key="10">
    <source>
        <dbReference type="Proteomes" id="UP000662770"/>
    </source>
</evidence>
<evidence type="ECO:0000256" key="4">
    <source>
        <dbReference type="ARBA" id="ARBA00022803"/>
    </source>
</evidence>
<organism evidence="9 10">
    <name type="scientific">Shewanella avicenniae</name>
    <dbReference type="NCBI Taxonomy" id="2814294"/>
    <lineage>
        <taxon>Bacteria</taxon>
        <taxon>Pseudomonadati</taxon>
        <taxon>Pseudomonadota</taxon>
        <taxon>Gammaproteobacteria</taxon>
        <taxon>Alteromonadales</taxon>
        <taxon>Shewanellaceae</taxon>
        <taxon>Shewanella</taxon>
    </lineage>
</organism>
<keyword evidence="7" id="KW-1133">Transmembrane helix</keyword>
<feature type="signal peptide" evidence="8">
    <location>
        <begin position="1"/>
        <end position="21"/>
    </location>
</feature>
<evidence type="ECO:0000256" key="3">
    <source>
        <dbReference type="ARBA" id="ARBA00022737"/>
    </source>
</evidence>
<dbReference type="InterPro" id="IPR051476">
    <property type="entry name" value="Bac_ResReg_Asp_Phosphatase"/>
</dbReference>
<dbReference type="EMBL" id="CP071503">
    <property type="protein sequence ID" value="QSX32525.1"/>
    <property type="molecule type" value="Genomic_DNA"/>
</dbReference>
<evidence type="ECO:0000256" key="2">
    <source>
        <dbReference type="ARBA" id="ARBA00022490"/>
    </source>
</evidence>
<feature type="repeat" description="TPR" evidence="6">
    <location>
        <begin position="318"/>
        <end position="351"/>
    </location>
</feature>
<dbReference type="SMART" id="SM00028">
    <property type="entry name" value="TPR"/>
    <property type="match status" value="4"/>
</dbReference>
<dbReference type="SUPFAM" id="SSF48452">
    <property type="entry name" value="TPR-like"/>
    <property type="match status" value="2"/>
</dbReference>
<dbReference type="Pfam" id="PF13424">
    <property type="entry name" value="TPR_12"/>
    <property type="match status" value="2"/>
</dbReference>
<keyword evidence="8" id="KW-0732">Signal</keyword>
<comment type="subcellular location">
    <subcellularLocation>
        <location evidence="1">Cytoplasm</location>
    </subcellularLocation>
</comment>
<dbReference type="InterPro" id="IPR019734">
    <property type="entry name" value="TPR_rpt"/>
</dbReference>
<feature type="repeat" description="TPR" evidence="6">
    <location>
        <begin position="238"/>
        <end position="271"/>
    </location>
</feature>
<evidence type="ECO:0000256" key="5">
    <source>
        <dbReference type="ARBA" id="ARBA00038253"/>
    </source>
</evidence>
<feature type="repeat" description="TPR" evidence="6">
    <location>
        <begin position="278"/>
        <end position="311"/>
    </location>
</feature>
<sequence>MRWFSCCFVAFALFFSHASSANSADAIEVTYRETPQQLYQQLHDSVKQTIFSSADELHRAALNTNQTDDELFENLYFLARLALESRVQYESKPEDATALHDALLKIANSDYQHAAALNIAGRYAGRINQQYRDTVSFNEQAINYIRNAKDVRALQLKVVIYDEMGVVNLILKRQDAALNNFKQMLEAATLLRNDYLIAEAEARLAKYYREVDKMSLALQHYTAAYNAASKDKKPYQTAMLEMNLAKLYRDLKQWNEALNHIHKAIELFRQQGDHKFLSASMTVIAIIYAEQGEWDKAIDYYLNAQQYDAKYQSLTAQALNFHNLGEAYFHIDNYNKALEYLLQANKIFRERNSNHYLVYNEMMLAQVAIKAGQFDVALSHAQDALNLAEKLSLTDERIEALTYLVSSQQHQGQYEAALNNQQLITQLTKEKLETATTTAAPKAETEIAEQNLLLKTQKQRTELQKQQNMLLNRNIVIGFLLMLLIGVGTYILYSARRRQHEKASQQHAESLLKRDPMFQLPGYRAFIEQLQQDITGIALLRFAELASTPLTRGMFAATLIQDNIYNRIKLLSNAKIYSIAPGVFALVSAQPIDIKELYQRLHGVNLDGNPLRLDLVAINLPLLADDEVSLPAEVIFETLQWMLAGAVSTQAETGCYLTIKVLEFTPSTVFSQPLYLQLAQAVRRGFIRIESNKDKDEITWPKFQALETSGSANIL</sequence>
<feature type="transmembrane region" description="Helical" evidence="7">
    <location>
        <begin position="475"/>
        <end position="493"/>
    </location>
</feature>
<evidence type="ECO:0000256" key="1">
    <source>
        <dbReference type="ARBA" id="ARBA00004496"/>
    </source>
</evidence>
<dbReference type="RefSeq" id="WP_207353768.1">
    <property type="nucleotide sequence ID" value="NZ_CP071503.1"/>
</dbReference>
<keyword evidence="3" id="KW-0677">Repeat</keyword>
<keyword evidence="2" id="KW-0963">Cytoplasm</keyword>
<gene>
    <name evidence="9" type="ORF">JYB87_12195</name>
</gene>
<keyword evidence="7" id="KW-0812">Transmembrane</keyword>